<dbReference type="AlphaFoldDB" id="A0A1H4FC37"/>
<dbReference type="EMBL" id="FNRL01000023">
    <property type="protein sequence ID" value="SEA94298.1"/>
    <property type="molecule type" value="Genomic_DNA"/>
</dbReference>
<reference evidence="3" key="1">
    <citation type="submission" date="2016-10" db="EMBL/GenBank/DDBJ databases">
        <authorList>
            <person name="Varghese N."/>
            <person name="Submissions S."/>
        </authorList>
    </citation>
    <scope>NUCLEOTIDE SEQUENCE [LARGE SCALE GENOMIC DNA]</scope>
    <source>
        <strain evidence="3">DSM 23920</strain>
    </source>
</reference>
<gene>
    <name evidence="2" type="ORF">SAMN05660909_04284</name>
</gene>
<keyword evidence="1" id="KW-0732">Signal</keyword>
<proteinExistence type="predicted"/>
<protein>
    <submittedName>
        <fullName evidence="2">Uncharacterized protein</fullName>
    </submittedName>
</protein>
<feature type="chain" id="PRO_5011553136" evidence="1">
    <location>
        <begin position="20"/>
        <end position="143"/>
    </location>
</feature>
<name>A0A1H4FC37_9BACT</name>
<evidence type="ECO:0000313" key="3">
    <source>
        <dbReference type="Proteomes" id="UP000199656"/>
    </source>
</evidence>
<organism evidence="2 3">
    <name type="scientific">Chitinophaga terrae</name>
    <name type="common">ex Kim and Jung 2007</name>
    <dbReference type="NCBI Taxonomy" id="408074"/>
    <lineage>
        <taxon>Bacteria</taxon>
        <taxon>Pseudomonadati</taxon>
        <taxon>Bacteroidota</taxon>
        <taxon>Chitinophagia</taxon>
        <taxon>Chitinophagales</taxon>
        <taxon>Chitinophagaceae</taxon>
        <taxon>Chitinophaga</taxon>
    </lineage>
</organism>
<evidence type="ECO:0000313" key="2">
    <source>
        <dbReference type="EMBL" id="SEA94298.1"/>
    </source>
</evidence>
<dbReference type="Proteomes" id="UP000199656">
    <property type="component" value="Unassembled WGS sequence"/>
</dbReference>
<dbReference type="STRING" id="408074.SAMN05660909_04284"/>
<evidence type="ECO:0000256" key="1">
    <source>
        <dbReference type="SAM" id="SignalP"/>
    </source>
</evidence>
<keyword evidence="3" id="KW-1185">Reference proteome</keyword>
<feature type="signal peptide" evidence="1">
    <location>
        <begin position="1"/>
        <end position="19"/>
    </location>
</feature>
<sequence length="143" mass="16151">MNIKLFLALILLFYLPASAQVKVTKLSVVYEDFATETVEDVPCEYFKAAFAGSLKTIDITGADILKDLLPNFKPVKPRAIDVRAAIVICRNKLKEEWCMDRFGVFVNKTTGKYYTNKRLFDLLSDRCGQKGGGNFVIFTLPKK</sequence>
<accession>A0A1H4FC37</accession>
<dbReference type="RefSeq" id="WP_089764031.1">
    <property type="nucleotide sequence ID" value="NZ_BKAT01000042.1"/>
</dbReference>